<comment type="caution">
    <text evidence="1">The sequence shown here is derived from an EMBL/GenBank/DDBJ whole genome shotgun (WGS) entry which is preliminary data.</text>
</comment>
<protein>
    <submittedName>
        <fullName evidence="1">Uncharacterized protein</fullName>
    </submittedName>
</protein>
<dbReference type="Proteomes" id="UP000319486">
    <property type="component" value="Unassembled WGS sequence"/>
</dbReference>
<name>A0A502BWW9_9GAMM</name>
<accession>A0A502BWW9</accession>
<keyword evidence="2" id="KW-1185">Reference proteome</keyword>
<gene>
    <name evidence="1" type="ORF">EAH88_18805</name>
</gene>
<reference evidence="1 2" key="1">
    <citation type="journal article" date="2019" name="Environ. Microbiol.">
        <title>Species interactions and distinct microbial communities in high Arctic permafrost affected cryosols are associated with the CH4 and CO2 gas fluxes.</title>
        <authorList>
            <person name="Altshuler I."/>
            <person name="Hamel J."/>
            <person name="Turney S."/>
            <person name="Magnuson E."/>
            <person name="Levesque R."/>
            <person name="Greer C."/>
            <person name="Whyte L.G."/>
        </authorList>
    </citation>
    <scope>NUCLEOTIDE SEQUENCE [LARGE SCALE GENOMIC DNA]</scope>
    <source>
        <strain evidence="1 2">S13Y</strain>
    </source>
</reference>
<dbReference type="EMBL" id="RCZO01000016">
    <property type="protein sequence ID" value="TPG04006.1"/>
    <property type="molecule type" value="Genomic_DNA"/>
</dbReference>
<evidence type="ECO:0000313" key="1">
    <source>
        <dbReference type="EMBL" id="TPG04006.1"/>
    </source>
</evidence>
<proteinExistence type="predicted"/>
<evidence type="ECO:0000313" key="2">
    <source>
        <dbReference type="Proteomes" id="UP000319486"/>
    </source>
</evidence>
<sequence>MSKLKVPSLQHLARIWHPDPARITRTLVGLTKHGPTFSYAPLYDAVRDLLRLHVPYEQVLEGIVRGTGRKDVRERFLSVMPLIRQHFDGISPAFVQDVTRRLYPIGRGLAIPFDPPLIYGLNGEIHFPWFSFWRNNPLAAERLSLFVTIVDDVLSQDPDLEDSRFVILDFSAPSPKQPRELSVVEAKLIPRLSDARKSDMLSVFAEGYSGAVAEIREASVVDKGSAVDKGGDLNQLGLFD</sequence>
<organism evidence="1 2">
    <name type="scientific">Rhodanobacter glycinis</name>
    <dbReference type="NCBI Taxonomy" id="582702"/>
    <lineage>
        <taxon>Bacteria</taxon>
        <taxon>Pseudomonadati</taxon>
        <taxon>Pseudomonadota</taxon>
        <taxon>Gammaproteobacteria</taxon>
        <taxon>Lysobacterales</taxon>
        <taxon>Rhodanobacteraceae</taxon>
        <taxon>Rhodanobacter</taxon>
    </lineage>
</organism>
<dbReference type="AlphaFoldDB" id="A0A502BWW9"/>